<dbReference type="Gene3D" id="3.40.390.10">
    <property type="entry name" value="Collagenase (Catalytic Domain)"/>
    <property type="match status" value="1"/>
</dbReference>
<dbReference type="InterPro" id="IPR024079">
    <property type="entry name" value="MetalloPept_cat_dom_sf"/>
</dbReference>
<evidence type="ECO:0000313" key="5">
    <source>
        <dbReference type="Proteomes" id="UP000490939"/>
    </source>
</evidence>
<organism evidence="3 4">
    <name type="scientific">Venturia inaequalis</name>
    <name type="common">Apple scab fungus</name>
    <dbReference type="NCBI Taxonomy" id="5025"/>
    <lineage>
        <taxon>Eukaryota</taxon>
        <taxon>Fungi</taxon>
        <taxon>Dikarya</taxon>
        <taxon>Ascomycota</taxon>
        <taxon>Pezizomycotina</taxon>
        <taxon>Dothideomycetes</taxon>
        <taxon>Pleosporomycetidae</taxon>
        <taxon>Venturiales</taxon>
        <taxon>Venturiaceae</taxon>
        <taxon>Venturia</taxon>
    </lineage>
</organism>
<proteinExistence type="predicted"/>
<keyword evidence="1" id="KW-1133">Transmembrane helix</keyword>
<keyword evidence="1" id="KW-0472">Membrane</keyword>
<name>A0A8H3Z4T2_VENIN</name>
<protein>
    <recommendedName>
        <fullName evidence="6">Lysine-specific metallo-endopeptidase domain-containing protein</fullName>
    </recommendedName>
</protein>
<sequence>MVESYPCLPEALLTGPGTDIVKATYNSSFSKVWSPSSQRSVTEDFNPKMIIFDMGLTVLSMLVGLILLALGAEAQSRIQIAKSCDRYQTMVVQAVDSALAHARLAQQKLWDLQHVSPPDPDISLLAEKLFTRDGIEDARSRFEKIAALRFDGLFTGLVDDRSKGRTGDIIIYCDFSRFTYNAATELYHDDLNGIRLNKDKWERYVTDEIPRAVMAENGNPRPISVSALTIIPKALRDLRDFGNTGRVTTWNSGSDDDDAEEADYEAMMIRKSRSSSPWISGLGWLLDGTILHELSHAYVCGWSSDTDGQDSYGWSNVVKIRRSDNADNLRYFATTAKLVKLGFSISKEGRYQRSPKLAWKRSML</sequence>
<evidence type="ECO:0000256" key="1">
    <source>
        <dbReference type="SAM" id="Phobius"/>
    </source>
</evidence>
<keyword evidence="5" id="KW-1185">Reference proteome</keyword>
<feature type="transmembrane region" description="Helical" evidence="1">
    <location>
        <begin position="49"/>
        <end position="72"/>
    </location>
</feature>
<dbReference type="GO" id="GO:0008237">
    <property type="term" value="F:metallopeptidase activity"/>
    <property type="evidence" value="ECO:0007669"/>
    <property type="project" value="InterPro"/>
</dbReference>
<keyword evidence="1" id="KW-0812">Transmembrane</keyword>
<gene>
    <name evidence="2" type="ORF">EG327_005669</name>
    <name evidence="3" type="ORF">EG328_007612</name>
</gene>
<evidence type="ECO:0000313" key="4">
    <source>
        <dbReference type="Proteomes" id="UP000447873"/>
    </source>
</evidence>
<dbReference type="Proteomes" id="UP000447873">
    <property type="component" value="Unassembled WGS sequence"/>
</dbReference>
<evidence type="ECO:0008006" key="6">
    <source>
        <dbReference type="Google" id="ProtNLM"/>
    </source>
</evidence>
<dbReference type="Proteomes" id="UP000490939">
    <property type="component" value="Unassembled WGS sequence"/>
</dbReference>
<dbReference type="EMBL" id="WNWS01000041">
    <property type="protein sequence ID" value="KAE9985359.1"/>
    <property type="molecule type" value="Genomic_DNA"/>
</dbReference>
<dbReference type="AlphaFoldDB" id="A0A8H3Z4T2"/>
<accession>A0A8H3Z4T2</accession>
<comment type="caution">
    <text evidence="3">The sequence shown here is derived from an EMBL/GenBank/DDBJ whole genome shotgun (WGS) entry which is preliminary data.</text>
</comment>
<evidence type="ECO:0000313" key="3">
    <source>
        <dbReference type="EMBL" id="KAE9985359.1"/>
    </source>
</evidence>
<evidence type="ECO:0000313" key="2">
    <source>
        <dbReference type="EMBL" id="KAE9982928.1"/>
    </source>
</evidence>
<reference evidence="3 4" key="1">
    <citation type="submission" date="2018-12" db="EMBL/GenBank/DDBJ databases">
        <title>Venturia inaequalis Genome Resource.</title>
        <authorList>
            <person name="Lichtner F.J."/>
        </authorList>
    </citation>
    <scope>NUCLEOTIDE SEQUENCE [LARGE SCALE GENOMIC DNA]</scope>
    <source>
        <strain evidence="3 4">120213</strain>
        <strain evidence="2 5">DMI_063113</strain>
    </source>
</reference>
<dbReference type="EMBL" id="WNWR01000329">
    <property type="protein sequence ID" value="KAE9982928.1"/>
    <property type="molecule type" value="Genomic_DNA"/>
</dbReference>